<sequence>MVTINGEPHDAAGQNLQSYLQDAGFDLSRIVVEKNLEIIPRDQLSNHVIQDEDAIEVLRFVGGG</sequence>
<dbReference type="InterPro" id="IPR012675">
    <property type="entry name" value="Beta-grasp_dom_sf"/>
</dbReference>
<keyword evidence="2" id="KW-1185">Reference proteome</keyword>
<organism evidence="1 2">
    <name type="scientific">Agathobacter ruminis</name>
    <dbReference type="NCBI Taxonomy" id="1712665"/>
    <lineage>
        <taxon>Bacteria</taxon>
        <taxon>Bacillati</taxon>
        <taxon>Bacillota</taxon>
        <taxon>Clostridia</taxon>
        <taxon>Lachnospirales</taxon>
        <taxon>Lachnospiraceae</taxon>
        <taxon>Agathobacter</taxon>
    </lineage>
</organism>
<dbReference type="PANTHER" id="PTHR34472">
    <property type="entry name" value="SULFUR CARRIER PROTEIN THIS"/>
    <property type="match status" value="1"/>
</dbReference>
<dbReference type="Pfam" id="PF02597">
    <property type="entry name" value="ThiS"/>
    <property type="match status" value="1"/>
</dbReference>
<dbReference type="InterPro" id="IPR003749">
    <property type="entry name" value="ThiS/MoaD-like"/>
</dbReference>
<dbReference type="Proteomes" id="UP000224563">
    <property type="component" value="Unassembled WGS sequence"/>
</dbReference>
<protein>
    <submittedName>
        <fullName evidence="1">Thiamine biosynthesis protein ThiS</fullName>
    </submittedName>
</protein>
<dbReference type="NCBIfam" id="TIGR01683">
    <property type="entry name" value="thiS"/>
    <property type="match status" value="1"/>
</dbReference>
<comment type="caution">
    <text evidence="1">The sequence shown here is derived from an EMBL/GenBank/DDBJ whole genome shotgun (WGS) entry which is preliminary data.</text>
</comment>
<gene>
    <name evidence="1" type="primary">thiS</name>
    <name evidence="1" type="ORF">CSX02_11935</name>
</gene>
<accession>A0A2G3E087</accession>
<name>A0A2G3E087_9FIRM</name>
<dbReference type="Gene3D" id="3.10.20.30">
    <property type="match status" value="1"/>
</dbReference>
<dbReference type="EMBL" id="PDYG01000128">
    <property type="protein sequence ID" value="PHU36688.1"/>
    <property type="molecule type" value="Genomic_DNA"/>
</dbReference>
<evidence type="ECO:0000313" key="1">
    <source>
        <dbReference type="EMBL" id="PHU36688.1"/>
    </source>
</evidence>
<dbReference type="SUPFAM" id="SSF54285">
    <property type="entry name" value="MoaD/ThiS"/>
    <property type="match status" value="1"/>
</dbReference>
<dbReference type="AlphaFoldDB" id="A0A2G3E087"/>
<dbReference type="CDD" id="cd00565">
    <property type="entry name" value="Ubl_ThiS"/>
    <property type="match status" value="1"/>
</dbReference>
<evidence type="ECO:0000313" key="2">
    <source>
        <dbReference type="Proteomes" id="UP000224563"/>
    </source>
</evidence>
<reference evidence="1 2" key="1">
    <citation type="submission" date="2017-10" db="EMBL/GenBank/DDBJ databases">
        <title>Resolving the taxonomy of Roseburia spp., Eubacterium rectale and Agathobacter spp. through phylogenomic analysis.</title>
        <authorList>
            <person name="Sheridan P.O."/>
            <person name="Walker A.W."/>
            <person name="Duncan S.H."/>
            <person name="Scott K.P."/>
            <person name="Toole P.W.O."/>
            <person name="Luis P."/>
            <person name="Flint H.J."/>
        </authorList>
    </citation>
    <scope>NUCLEOTIDE SEQUENCE [LARGE SCALE GENOMIC DNA]</scope>
    <source>
        <strain evidence="1 2">JK623</strain>
    </source>
</reference>
<reference evidence="1 2" key="2">
    <citation type="submission" date="2017-10" db="EMBL/GenBank/DDBJ databases">
        <authorList>
            <person name="Banno H."/>
            <person name="Chua N.-H."/>
        </authorList>
    </citation>
    <scope>NUCLEOTIDE SEQUENCE [LARGE SCALE GENOMIC DNA]</scope>
    <source>
        <strain evidence="1 2">JK623</strain>
    </source>
</reference>
<dbReference type="InterPro" id="IPR010035">
    <property type="entry name" value="Thi_S"/>
</dbReference>
<proteinExistence type="predicted"/>
<dbReference type="InterPro" id="IPR016155">
    <property type="entry name" value="Mopterin_synth/thiamin_S_b"/>
</dbReference>
<dbReference type="PANTHER" id="PTHR34472:SF1">
    <property type="entry name" value="SULFUR CARRIER PROTEIN THIS"/>
    <property type="match status" value="1"/>
</dbReference>